<gene>
    <name evidence="1" type="primary">GNBPB4</name>
    <name evidence="1" type="ORF">DSO57_1021306</name>
</gene>
<protein>
    <submittedName>
        <fullName evidence="1">Binding Protein (BGBP)</fullName>
    </submittedName>
</protein>
<organism evidence="1 2">
    <name type="scientific">Entomophthora muscae</name>
    <dbReference type="NCBI Taxonomy" id="34485"/>
    <lineage>
        <taxon>Eukaryota</taxon>
        <taxon>Fungi</taxon>
        <taxon>Fungi incertae sedis</taxon>
        <taxon>Zoopagomycota</taxon>
        <taxon>Entomophthoromycotina</taxon>
        <taxon>Entomophthoromycetes</taxon>
        <taxon>Entomophthorales</taxon>
        <taxon>Entomophthoraceae</taxon>
        <taxon>Entomophthora</taxon>
    </lineage>
</organism>
<dbReference type="EMBL" id="QTSX02002232">
    <property type="protein sequence ID" value="KAJ9076965.1"/>
    <property type="molecule type" value="Genomic_DNA"/>
</dbReference>
<dbReference type="Proteomes" id="UP001165960">
    <property type="component" value="Unassembled WGS sequence"/>
</dbReference>
<reference evidence="1" key="1">
    <citation type="submission" date="2022-04" db="EMBL/GenBank/DDBJ databases">
        <title>Genome of the entomopathogenic fungus Entomophthora muscae.</title>
        <authorList>
            <person name="Elya C."/>
            <person name="Lovett B.R."/>
            <person name="Lee E."/>
            <person name="Macias A.M."/>
            <person name="Hajek A.E."/>
            <person name="De Bivort B.L."/>
            <person name="Kasson M.T."/>
            <person name="De Fine Licht H.H."/>
            <person name="Stajich J.E."/>
        </authorList>
    </citation>
    <scope>NUCLEOTIDE SEQUENCE</scope>
    <source>
        <strain evidence="1">Berkeley</strain>
    </source>
</reference>
<name>A0ACC2TR42_9FUNG</name>
<keyword evidence="2" id="KW-1185">Reference proteome</keyword>
<evidence type="ECO:0000313" key="2">
    <source>
        <dbReference type="Proteomes" id="UP001165960"/>
    </source>
</evidence>
<comment type="caution">
    <text evidence="1">The sequence shown here is derived from an EMBL/GenBank/DDBJ whole genome shotgun (WGS) entry which is preliminary data.</text>
</comment>
<evidence type="ECO:0000313" key="1">
    <source>
        <dbReference type="EMBL" id="KAJ9076965.1"/>
    </source>
</evidence>
<sequence length="406" mass="46179">MKKFIFGILVCARGGSSEQEAAHKIPESSREFYSERAIPRPENKYETSVPGSSYGPPIFEDNFDFFDHDKWRHEMTLGGGGNWEFQFYHNNRSSSFVSEGKLHLKPVLTSDYLGVSDDQLMKSAAIDLWGNSPGFQCTANGFYGCSRSSDGNNIVNPVMSAQLRTHHSFSFRYGKVEMRAKLPRGDWLWPAMWLLPVNYAYGGWPASGEIDLLESRGNTPGYHGNGVDTVASTLHWGPDWQHNKYNLTTASYTLPPGETFADDFHTFTLEWTPKFIRTWVDNKHLMLDLDLSKRSMWDYGGFKETGLFNPWRDAAPAAPFDQKFYLILNLAVGGTNFYFPEDPATNVTTRRTRMAAKPKPWKNSSPTAAKDFLTRKQEWYPTWVDKRGSDAQSAFVIDYLKVFPLA</sequence>
<proteinExistence type="predicted"/>
<accession>A0ACC2TR42</accession>